<sequence>MRREFGGVGLALMLFGLAPVSSVQAAPVIRADSFLKATFKQYNVPVTGEFKQFSGDVNFNSKAPEKIQANLDVLASSYDLGDAEYNKELAGPDWFAANQFPKATFKVTSVKPQGDHYQGEGELTLRGKTRKVQFPVKVIQSAGKQIFTGKATIQRLDYGVGQGDWGDTSLVDNAVVVEFRLAVATPGQSK</sequence>
<evidence type="ECO:0000313" key="4">
    <source>
        <dbReference type="Proteomes" id="UP001156664"/>
    </source>
</evidence>
<accession>A0ABQ5YR43</accession>
<feature type="chain" id="PRO_5046699246" evidence="1">
    <location>
        <begin position="26"/>
        <end position="190"/>
    </location>
</feature>
<feature type="domain" description="Lipid/polyisoprenoid-binding YceI-like" evidence="2">
    <location>
        <begin position="25"/>
        <end position="184"/>
    </location>
</feature>
<evidence type="ECO:0000259" key="2">
    <source>
        <dbReference type="SMART" id="SM00867"/>
    </source>
</evidence>
<protein>
    <submittedName>
        <fullName evidence="3">Polyisoprenoid-binding protein</fullName>
    </submittedName>
</protein>
<evidence type="ECO:0000256" key="1">
    <source>
        <dbReference type="SAM" id="SignalP"/>
    </source>
</evidence>
<dbReference type="SUPFAM" id="SSF101874">
    <property type="entry name" value="YceI-like"/>
    <property type="match status" value="1"/>
</dbReference>
<reference evidence="4" key="1">
    <citation type="journal article" date="2019" name="Int. J. Syst. Evol. Microbiol.">
        <title>The Global Catalogue of Microorganisms (GCM) 10K type strain sequencing project: providing services to taxonomists for standard genome sequencing and annotation.</title>
        <authorList>
            <consortium name="The Broad Institute Genomics Platform"/>
            <consortium name="The Broad Institute Genome Sequencing Center for Infectious Disease"/>
            <person name="Wu L."/>
            <person name="Ma J."/>
        </authorList>
    </citation>
    <scope>NUCLEOTIDE SEQUENCE [LARGE SCALE GENOMIC DNA]</scope>
    <source>
        <strain evidence="4">NBRC 105857</strain>
    </source>
</reference>
<comment type="caution">
    <text evidence="3">The sequence shown here is derived from an EMBL/GenBank/DDBJ whole genome shotgun (WGS) entry which is preliminary data.</text>
</comment>
<dbReference type="Gene3D" id="2.40.128.110">
    <property type="entry name" value="Lipid/polyisoprenoid-binding, YceI-like"/>
    <property type="match status" value="1"/>
</dbReference>
<organism evidence="3 4">
    <name type="scientific">Limnobacter litoralis</name>
    <dbReference type="NCBI Taxonomy" id="481366"/>
    <lineage>
        <taxon>Bacteria</taxon>
        <taxon>Pseudomonadati</taxon>
        <taxon>Pseudomonadota</taxon>
        <taxon>Betaproteobacteria</taxon>
        <taxon>Burkholderiales</taxon>
        <taxon>Burkholderiaceae</taxon>
        <taxon>Limnobacter</taxon>
    </lineage>
</organism>
<keyword evidence="4" id="KW-1185">Reference proteome</keyword>
<dbReference type="PANTHER" id="PTHR34406:SF1">
    <property type="entry name" value="PROTEIN YCEI"/>
    <property type="match status" value="1"/>
</dbReference>
<dbReference type="RefSeq" id="WP_284279667.1">
    <property type="nucleotide sequence ID" value="NZ_BSOJ01000006.1"/>
</dbReference>
<name>A0ABQ5YR43_9BURK</name>
<gene>
    <name evidence="3" type="ORF">GCM10007875_04120</name>
</gene>
<dbReference type="Pfam" id="PF04264">
    <property type="entry name" value="YceI"/>
    <property type="match status" value="1"/>
</dbReference>
<feature type="signal peptide" evidence="1">
    <location>
        <begin position="1"/>
        <end position="25"/>
    </location>
</feature>
<dbReference type="SMART" id="SM00867">
    <property type="entry name" value="YceI"/>
    <property type="match status" value="1"/>
</dbReference>
<dbReference type="PANTHER" id="PTHR34406">
    <property type="entry name" value="PROTEIN YCEI"/>
    <property type="match status" value="1"/>
</dbReference>
<dbReference type="InterPro" id="IPR007372">
    <property type="entry name" value="Lipid/polyisoprenoid-bd_YceI"/>
</dbReference>
<evidence type="ECO:0000313" key="3">
    <source>
        <dbReference type="EMBL" id="GLR25324.1"/>
    </source>
</evidence>
<proteinExistence type="predicted"/>
<keyword evidence="1" id="KW-0732">Signal</keyword>
<dbReference type="InterPro" id="IPR036761">
    <property type="entry name" value="TTHA0802/YceI-like_sf"/>
</dbReference>
<dbReference type="Proteomes" id="UP001156664">
    <property type="component" value="Unassembled WGS sequence"/>
</dbReference>
<dbReference type="EMBL" id="BSOJ01000006">
    <property type="protein sequence ID" value="GLR25324.1"/>
    <property type="molecule type" value="Genomic_DNA"/>
</dbReference>